<sequence length="139" mass="14677">MSRDPGTVRRVQEWARRAGVVLVAMAIVALHHLVAAHQHSDGDDVRPTPDTGLVVGVANLHVHPDPGSDGHDGTGGTVLLYLSLAVIAAAVVWWVALVPGPATAGVLPGPRRRHHRVRRGAARPPPGCARLAQLQVLRV</sequence>
<keyword evidence="1" id="KW-1133">Transmembrane helix</keyword>
<keyword evidence="3" id="KW-1185">Reference proteome</keyword>
<gene>
    <name evidence="2" type="ORF">GCM10023200_21170</name>
</gene>
<accession>A0ABP9AXI8</accession>
<proteinExistence type="predicted"/>
<feature type="transmembrane region" description="Helical" evidence="1">
    <location>
        <begin position="78"/>
        <end position="109"/>
    </location>
</feature>
<reference evidence="3" key="1">
    <citation type="journal article" date="2019" name="Int. J. Syst. Evol. Microbiol.">
        <title>The Global Catalogue of Microorganisms (GCM) 10K type strain sequencing project: providing services to taxonomists for standard genome sequencing and annotation.</title>
        <authorList>
            <consortium name="The Broad Institute Genomics Platform"/>
            <consortium name="The Broad Institute Genome Sequencing Center for Infectious Disease"/>
            <person name="Wu L."/>
            <person name="Ma J."/>
        </authorList>
    </citation>
    <scope>NUCLEOTIDE SEQUENCE [LARGE SCALE GENOMIC DNA]</scope>
    <source>
        <strain evidence="3">JCM 17979</strain>
    </source>
</reference>
<organism evidence="2 3">
    <name type="scientific">Actinomycetospora chlora</name>
    <dbReference type="NCBI Taxonomy" id="663608"/>
    <lineage>
        <taxon>Bacteria</taxon>
        <taxon>Bacillati</taxon>
        <taxon>Actinomycetota</taxon>
        <taxon>Actinomycetes</taxon>
        <taxon>Pseudonocardiales</taxon>
        <taxon>Pseudonocardiaceae</taxon>
        <taxon>Actinomycetospora</taxon>
    </lineage>
</organism>
<keyword evidence="1" id="KW-0472">Membrane</keyword>
<dbReference type="EMBL" id="BAABHO010000013">
    <property type="protein sequence ID" value="GAA4786812.1"/>
    <property type="molecule type" value="Genomic_DNA"/>
</dbReference>
<keyword evidence="1" id="KW-0812">Transmembrane</keyword>
<name>A0ABP9AXI8_9PSEU</name>
<evidence type="ECO:0000256" key="1">
    <source>
        <dbReference type="SAM" id="Phobius"/>
    </source>
</evidence>
<evidence type="ECO:0000313" key="2">
    <source>
        <dbReference type="EMBL" id="GAA4786812.1"/>
    </source>
</evidence>
<protein>
    <submittedName>
        <fullName evidence="2">Uncharacterized protein</fullName>
    </submittedName>
</protein>
<dbReference type="Proteomes" id="UP001500928">
    <property type="component" value="Unassembled WGS sequence"/>
</dbReference>
<comment type="caution">
    <text evidence="2">The sequence shown here is derived from an EMBL/GenBank/DDBJ whole genome shotgun (WGS) entry which is preliminary data.</text>
</comment>
<feature type="transmembrane region" description="Helical" evidence="1">
    <location>
        <begin position="20"/>
        <end position="37"/>
    </location>
</feature>
<evidence type="ECO:0000313" key="3">
    <source>
        <dbReference type="Proteomes" id="UP001500928"/>
    </source>
</evidence>